<dbReference type="KEGG" id="rme:Rmet_6415"/>
<evidence type="ECO:0000313" key="3">
    <source>
        <dbReference type="Proteomes" id="UP000002429"/>
    </source>
</evidence>
<evidence type="ECO:0000313" key="2">
    <source>
        <dbReference type="EMBL" id="ADC45033.1"/>
    </source>
</evidence>
<protein>
    <submittedName>
        <fullName evidence="2">Uncharacterized protein</fullName>
    </submittedName>
</protein>
<dbReference type="Proteomes" id="UP000002429">
    <property type="component" value="Chromosome"/>
</dbReference>
<gene>
    <name evidence="2" type="ordered locus">Rmet_6415</name>
</gene>
<keyword evidence="3" id="KW-1185">Reference proteome</keyword>
<proteinExistence type="predicted"/>
<dbReference type="HOGENOM" id="CLU_2882715_0_0_4"/>
<evidence type="ECO:0000256" key="1">
    <source>
        <dbReference type="SAM" id="MobiDB-lite"/>
    </source>
</evidence>
<feature type="region of interest" description="Disordered" evidence="1">
    <location>
        <begin position="1"/>
        <end position="41"/>
    </location>
</feature>
<dbReference type="STRING" id="266264.Rmet_6415"/>
<accession>D3DXL3</accession>
<name>D3DXL3_CUPMC</name>
<sequence length="63" mass="6587">MRARQSAKAKVGNVPKSLVAPPAKTGPVDRPVSPPPSSFGGFEPKSNRLGFFFVFCKGGPAKS</sequence>
<dbReference type="EMBL" id="CP000352">
    <property type="protein sequence ID" value="ADC45033.1"/>
    <property type="molecule type" value="Genomic_DNA"/>
</dbReference>
<dbReference type="AlphaFoldDB" id="D3DXL3"/>
<reference evidence="3" key="1">
    <citation type="journal article" date="2010" name="PLoS ONE">
        <title>The complete genome sequence of Cupriavidus metallidurans strain CH34, a master survivalist in harsh and anthropogenic environments.</title>
        <authorList>
            <person name="Janssen P.J."/>
            <person name="Van Houdt R."/>
            <person name="Moors H."/>
            <person name="Monsieurs P."/>
            <person name="Morin N."/>
            <person name="Michaux A."/>
            <person name="Benotmane M.A."/>
            <person name="Leys N."/>
            <person name="Vallaeys T."/>
            <person name="Lapidus A."/>
            <person name="Monchy S."/>
            <person name="Medigue C."/>
            <person name="Taghavi S."/>
            <person name="McCorkle S."/>
            <person name="Dunn J."/>
            <person name="van der Lelie D."/>
            <person name="Mergeay M."/>
        </authorList>
    </citation>
    <scope>NUCLEOTIDE SEQUENCE [LARGE SCALE GENOMIC DNA]</scope>
    <source>
        <strain evidence="3">ATCC 43123 / DSM 2839 / NBRC 102507 / CH34</strain>
    </source>
</reference>
<organism evidence="2 3">
    <name type="scientific">Cupriavidus metallidurans (strain ATCC 43123 / DSM 2839 / NBRC 102507 / CH34)</name>
    <name type="common">Ralstonia metallidurans</name>
    <dbReference type="NCBI Taxonomy" id="266264"/>
    <lineage>
        <taxon>Bacteria</taxon>
        <taxon>Pseudomonadati</taxon>
        <taxon>Pseudomonadota</taxon>
        <taxon>Betaproteobacteria</taxon>
        <taxon>Burkholderiales</taxon>
        <taxon>Burkholderiaceae</taxon>
        <taxon>Cupriavidus</taxon>
    </lineage>
</organism>